<dbReference type="Gene3D" id="3.10.290.10">
    <property type="entry name" value="RNA-binding S4 domain"/>
    <property type="match status" value="1"/>
</dbReference>
<evidence type="ECO:0000313" key="8">
    <source>
        <dbReference type="EMBL" id="SVB04332.1"/>
    </source>
</evidence>
<dbReference type="CDD" id="cd00165">
    <property type="entry name" value="S4"/>
    <property type="match status" value="1"/>
</dbReference>
<dbReference type="InterPro" id="IPR001912">
    <property type="entry name" value="Ribosomal_uS4_N"/>
</dbReference>
<dbReference type="NCBIfam" id="TIGR01017">
    <property type="entry name" value="rpsD_bact"/>
    <property type="match status" value="1"/>
</dbReference>
<keyword evidence="2" id="KW-0699">rRNA-binding</keyword>
<dbReference type="GO" id="GO:0019843">
    <property type="term" value="F:rRNA binding"/>
    <property type="evidence" value="ECO:0007669"/>
    <property type="project" value="UniProtKB-KW"/>
</dbReference>
<dbReference type="Pfam" id="PF01479">
    <property type="entry name" value="S4"/>
    <property type="match status" value="1"/>
</dbReference>
<dbReference type="AlphaFoldDB" id="A0A382ATD3"/>
<evidence type="ECO:0000259" key="6">
    <source>
        <dbReference type="SMART" id="SM00363"/>
    </source>
</evidence>
<dbReference type="SMART" id="SM01390">
    <property type="entry name" value="Ribosomal_S4"/>
    <property type="match status" value="1"/>
</dbReference>
<accession>A0A382ATD3</accession>
<feature type="domain" description="RNA-binding S4" evidence="6">
    <location>
        <begin position="92"/>
        <end position="156"/>
    </location>
</feature>
<dbReference type="Pfam" id="PF00163">
    <property type="entry name" value="Ribosomal_S4"/>
    <property type="match status" value="1"/>
</dbReference>
<dbReference type="GO" id="GO:0042274">
    <property type="term" value="P:ribosomal small subunit biogenesis"/>
    <property type="evidence" value="ECO:0007669"/>
    <property type="project" value="TreeGrafter"/>
</dbReference>
<protein>
    <submittedName>
        <fullName evidence="8">Uncharacterized protein</fullName>
    </submittedName>
</protein>
<evidence type="ECO:0000256" key="3">
    <source>
        <dbReference type="ARBA" id="ARBA00022884"/>
    </source>
</evidence>
<gene>
    <name evidence="8" type="ORF">METZ01_LOCUS157186</name>
</gene>
<evidence type="ECO:0000256" key="1">
    <source>
        <dbReference type="ARBA" id="ARBA00007465"/>
    </source>
</evidence>
<keyword evidence="3" id="KW-0694">RNA-binding</keyword>
<keyword evidence="4" id="KW-0689">Ribosomal protein</keyword>
<organism evidence="8">
    <name type="scientific">marine metagenome</name>
    <dbReference type="NCBI Taxonomy" id="408172"/>
    <lineage>
        <taxon>unclassified sequences</taxon>
        <taxon>metagenomes</taxon>
        <taxon>ecological metagenomes</taxon>
    </lineage>
</organism>
<evidence type="ECO:0000256" key="2">
    <source>
        <dbReference type="ARBA" id="ARBA00022730"/>
    </source>
</evidence>
<dbReference type="PROSITE" id="PS50889">
    <property type="entry name" value="S4"/>
    <property type="match status" value="1"/>
</dbReference>
<evidence type="ECO:0000259" key="7">
    <source>
        <dbReference type="SMART" id="SM01390"/>
    </source>
</evidence>
<evidence type="ECO:0000256" key="4">
    <source>
        <dbReference type="ARBA" id="ARBA00022980"/>
    </source>
</evidence>
<proteinExistence type="inferred from homology"/>
<dbReference type="GO" id="GO:0006412">
    <property type="term" value="P:translation"/>
    <property type="evidence" value="ECO:0007669"/>
    <property type="project" value="InterPro"/>
</dbReference>
<dbReference type="NCBIfam" id="NF003717">
    <property type="entry name" value="PRK05327.1"/>
    <property type="match status" value="1"/>
</dbReference>
<dbReference type="InterPro" id="IPR022801">
    <property type="entry name" value="Ribosomal_uS4"/>
</dbReference>
<dbReference type="SUPFAM" id="SSF55174">
    <property type="entry name" value="Alpha-L RNA-binding motif"/>
    <property type="match status" value="1"/>
</dbReference>
<dbReference type="PANTHER" id="PTHR11831:SF4">
    <property type="entry name" value="SMALL RIBOSOMAL SUBUNIT PROTEIN US4M"/>
    <property type="match status" value="1"/>
</dbReference>
<dbReference type="EMBL" id="UINC01026599">
    <property type="protein sequence ID" value="SVB04332.1"/>
    <property type="molecule type" value="Genomic_DNA"/>
</dbReference>
<dbReference type="SMART" id="SM00363">
    <property type="entry name" value="S4"/>
    <property type="match status" value="1"/>
</dbReference>
<dbReference type="InterPro" id="IPR002942">
    <property type="entry name" value="S4_RNA-bd"/>
</dbReference>
<dbReference type="Gene3D" id="1.10.1050.10">
    <property type="entry name" value="Ribosomal Protein S4 Delta 41, Chain A, domain 1"/>
    <property type="match status" value="1"/>
</dbReference>
<sequence length="202" mass="23375">MARYTGPRDKISRRFGVPIFGPSKYLERKNYPPGTHGPRARRKYTDYALALMEKQKLRFYYGLMEKQFRSIYDKAHRHRGVTGEIMLQLLESRLDNVIYRLGFGATRAQARQMVAHGHVVVNGGKMTIPSYTAKINDVVEVKDTSGSRQLATRNLEYSTSRVVPEWLQLEKDAFKGTMLRLPTRDEIQPIADEQTIVEFYSR</sequence>
<reference evidence="8" key="1">
    <citation type="submission" date="2018-05" db="EMBL/GenBank/DDBJ databases">
        <authorList>
            <person name="Lanie J.A."/>
            <person name="Ng W.-L."/>
            <person name="Kazmierczak K.M."/>
            <person name="Andrzejewski T.M."/>
            <person name="Davidsen T.M."/>
            <person name="Wayne K.J."/>
            <person name="Tettelin H."/>
            <person name="Glass J.I."/>
            <person name="Rusch D."/>
            <person name="Podicherti R."/>
            <person name="Tsui H.-C.T."/>
            <person name="Winkler M.E."/>
        </authorList>
    </citation>
    <scope>NUCLEOTIDE SEQUENCE</scope>
</reference>
<dbReference type="PROSITE" id="PS00632">
    <property type="entry name" value="RIBOSOMAL_S4"/>
    <property type="match status" value="1"/>
</dbReference>
<dbReference type="InterPro" id="IPR036986">
    <property type="entry name" value="S4_RNA-bd_sf"/>
</dbReference>
<comment type="similarity">
    <text evidence="1">Belongs to the universal ribosomal protein uS4 family.</text>
</comment>
<dbReference type="HAMAP" id="MF_01306_B">
    <property type="entry name" value="Ribosomal_uS4_B"/>
    <property type="match status" value="1"/>
</dbReference>
<dbReference type="InterPro" id="IPR018079">
    <property type="entry name" value="Ribosomal_uS4_CS"/>
</dbReference>
<dbReference type="FunFam" id="3.10.290.10:FF:000001">
    <property type="entry name" value="30S ribosomal protein S4"/>
    <property type="match status" value="1"/>
</dbReference>
<dbReference type="GO" id="GO:0015935">
    <property type="term" value="C:small ribosomal subunit"/>
    <property type="evidence" value="ECO:0007669"/>
    <property type="project" value="InterPro"/>
</dbReference>
<evidence type="ECO:0000256" key="5">
    <source>
        <dbReference type="ARBA" id="ARBA00023274"/>
    </source>
</evidence>
<name>A0A382ATD3_9ZZZZ</name>
<dbReference type="PANTHER" id="PTHR11831">
    <property type="entry name" value="30S 40S RIBOSOMAL PROTEIN"/>
    <property type="match status" value="1"/>
</dbReference>
<dbReference type="InterPro" id="IPR005709">
    <property type="entry name" value="Ribosomal_uS4_bac-type"/>
</dbReference>
<keyword evidence="5" id="KW-0687">Ribonucleoprotein</keyword>
<dbReference type="GO" id="GO:0003735">
    <property type="term" value="F:structural constituent of ribosome"/>
    <property type="evidence" value="ECO:0007669"/>
    <property type="project" value="InterPro"/>
</dbReference>
<feature type="domain" description="Small ribosomal subunit protein uS4 N-terminal" evidence="7">
    <location>
        <begin position="3"/>
        <end position="91"/>
    </location>
</feature>